<keyword evidence="2" id="KW-1185">Reference proteome</keyword>
<protein>
    <submittedName>
        <fullName evidence="1">Uncharacterized protein</fullName>
    </submittedName>
</protein>
<reference evidence="1 2" key="1">
    <citation type="journal article" date="2006" name="Science">
        <title>The genome of black cottonwood, Populus trichocarpa (Torr. &amp; Gray).</title>
        <authorList>
            <person name="Tuskan G.A."/>
            <person name="Difazio S."/>
            <person name="Jansson S."/>
            <person name="Bohlmann J."/>
            <person name="Grigoriev I."/>
            <person name="Hellsten U."/>
            <person name="Putnam N."/>
            <person name="Ralph S."/>
            <person name="Rombauts S."/>
            <person name="Salamov A."/>
            <person name="Schein J."/>
            <person name="Sterck L."/>
            <person name="Aerts A."/>
            <person name="Bhalerao R.R."/>
            <person name="Bhalerao R.P."/>
            <person name="Blaudez D."/>
            <person name="Boerjan W."/>
            <person name="Brun A."/>
            <person name="Brunner A."/>
            <person name="Busov V."/>
            <person name="Campbell M."/>
            <person name="Carlson J."/>
            <person name="Chalot M."/>
            <person name="Chapman J."/>
            <person name="Chen G.L."/>
            <person name="Cooper D."/>
            <person name="Coutinho P.M."/>
            <person name="Couturier J."/>
            <person name="Covert S."/>
            <person name="Cronk Q."/>
            <person name="Cunningham R."/>
            <person name="Davis J."/>
            <person name="Degroeve S."/>
            <person name="Dejardin A."/>
            <person name="Depamphilis C."/>
            <person name="Detter J."/>
            <person name="Dirks B."/>
            <person name="Dubchak I."/>
            <person name="Duplessis S."/>
            <person name="Ehlting J."/>
            <person name="Ellis B."/>
            <person name="Gendler K."/>
            <person name="Goodstein D."/>
            <person name="Gribskov M."/>
            <person name="Grimwood J."/>
            <person name="Groover A."/>
            <person name="Gunter L."/>
            <person name="Hamberger B."/>
            <person name="Heinze B."/>
            <person name="Helariutta Y."/>
            <person name="Henrissat B."/>
            <person name="Holligan D."/>
            <person name="Holt R."/>
            <person name="Huang W."/>
            <person name="Islam-Faridi N."/>
            <person name="Jones S."/>
            <person name="Jones-Rhoades M."/>
            <person name="Jorgensen R."/>
            <person name="Joshi C."/>
            <person name="Kangasjarvi J."/>
            <person name="Karlsson J."/>
            <person name="Kelleher C."/>
            <person name="Kirkpatrick R."/>
            <person name="Kirst M."/>
            <person name="Kohler A."/>
            <person name="Kalluri U."/>
            <person name="Larimer F."/>
            <person name="Leebens-Mack J."/>
            <person name="Leple J.C."/>
            <person name="Locascio P."/>
            <person name="Lou Y."/>
            <person name="Lucas S."/>
            <person name="Martin F."/>
            <person name="Montanini B."/>
            <person name="Napoli C."/>
            <person name="Nelson D.R."/>
            <person name="Nelson C."/>
            <person name="Nieminen K."/>
            <person name="Nilsson O."/>
            <person name="Pereda V."/>
            <person name="Peter G."/>
            <person name="Philippe R."/>
            <person name="Pilate G."/>
            <person name="Poliakov A."/>
            <person name="Razumovskaya J."/>
            <person name="Richardson P."/>
            <person name="Rinaldi C."/>
            <person name="Ritland K."/>
            <person name="Rouze P."/>
            <person name="Ryaboy D."/>
            <person name="Schmutz J."/>
            <person name="Schrader J."/>
            <person name="Segerman B."/>
            <person name="Shin H."/>
            <person name="Siddiqui A."/>
            <person name="Sterky F."/>
            <person name="Terry A."/>
            <person name="Tsai C.J."/>
            <person name="Uberbacher E."/>
            <person name="Unneberg P."/>
            <person name="Vahala J."/>
            <person name="Wall K."/>
            <person name="Wessler S."/>
            <person name="Yang G."/>
            <person name="Yin T."/>
            <person name="Douglas C."/>
            <person name="Marra M."/>
            <person name="Sandberg G."/>
            <person name="Van de Peer Y."/>
            <person name="Rokhsar D."/>
        </authorList>
    </citation>
    <scope>NUCLEOTIDE SEQUENCE [LARGE SCALE GENOMIC DNA]</scope>
    <source>
        <strain evidence="2">cv. Nisqually</strain>
    </source>
</reference>
<organism evidence="1 2">
    <name type="scientific">Populus trichocarpa</name>
    <name type="common">Western balsam poplar</name>
    <name type="synonym">Populus balsamifera subsp. trichocarpa</name>
    <dbReference type="NCBI Taxonomy" id="3694"/>
    <lineage>
        <taxon>Eukaryota</taxon>
        <taxon>Viridiplantae</taxon>
        <taxon>Streptophyta</taxon>
        <taxon>Embryophyta</taxon>
        <taxon>Tracheophyta</taxon>
        <taxon>Spermatophyta</taxon>
        <taxon>Magnoliopsida</taxon>
        <taxon>eudicotyledons</taxon>
        <taxon>Gunneridae</taxon>
        <taxon>Pentapetalae</taxon>
        <taxon>rosids</taxon>
        <taxon>fabids</taxon>
        <taxon>Malpighiales</taxon>
        <taxon>Salicaceae</taxon>
        <taxon>Saliceae</taxon>
        <taxon>Populus</taxon>
    </lineage>
</organism>
<evidence type="ECO:0000313" key="2">
    <source>
        <dbReference type="Proteomes" id="UP000006729"/>
    </source>
</evidence>
<dbReference type="Proteomes" id="UP000006729">
    <property type="component" value="Chromosome 10"/>
</dbReference>
<comment type="caution">
    <text evidence="1">The sequence shown here is derived from an EMBL/GenBank/DDBJ whole genome shotgun (WGS) entry which is preliminary data.</text>
</comment>
<gene>
    <name evidence="1" type="ORF">POPTR_010G149650v4</name>
</gene>
<name>A0ACC0SDL4_POPTR</name>
<accession>A0ACC0SDL4</accession>
<dbReference type="EMBL" id="CM009299">
    <property type="protein sequence ID" value="KAI9387304.1"/>
    <property type="molecule type" value="Genomic_DNA"/>
</dbReference>
<sequence>MEGWPVNATFSSCVCFVPFSGLLSLFLLFFFDFWFPSSSTSLLLSLSISTSLSVLCFFFFVFRPLSLVLPRSRCRPLSCVILGFVAYLPLFTYSFAVPRFVLFFSSWFLALFFPASPFSFFVFPSVQPLWFFTFFWGFLFCSLFSSPPPPFRGLLWLL</sequence>
<proteinExistence type="predicted"/>
<evidence type="ECO:0000313" key="1">
    <source>
        <dbReference type="EMBL" id="KAI9387304.1"/>
    </source>
</evidence>